<evidence type="ECO:0000313" key="10">
    <source>
        <dbReference type="Proteomes" id="UP000639338"/>
    </source>
</evidence>
<protein>
    <recommendedName>
        <fullName evidence="11">Tyrosine-protein phosphatase non-receptor type 23</fullName>
    </recommendedName>
</protein>
<evidence type="ECO:0000256" key="3">
    <source>
        <dbReference type="ARBA" id="ARBA00022490"/>
    </source>
</evidence>
<dbReference type="PROSITE" id="PS50055">
    <property type="entry name" value="TYR_PHOSPHATASE_PTP"/>
    <property type="match status" value="1"/>
</dbReference>
<dbReference type="SMART" id="SM01041">
    <property type="entry name" value="BRO1"/>
    <property type="match status" value="1"/>
</dbReference>
<dbReference type="InterPro" id="IPR025304">
    <property type="entry name" value="ALIX_V_dom"/>
</dbReference>
<dbReference type="Gene3D" id="3.90.190.10">
    <property type="entry name" value="Protein tyrosine phosphatase superfamily"/>
    <property type="match status" value="1"/>
</dbReference>
<feature type="region of interest" description="Disordered" evidence="6">
    <location>
        <begin position="1830"/>
        <end position="1856"/>
    </location>
</feature>
<dbReference type="Proteomes" id="UP000639338">
    <property type="component" value="Unassembled WGS sequence"/>
</dbReference>
<evidence type="ECO:0000313" key="9">
    <source>
        <dbReference type="EMBL" id="KAF7990774.1"/>
    </source>
</evidence>
<evidence type="ECO:0000256" key="4">
    <source>
        <dbReference type="ARBA" id="ARBA00022753"/>
    </source>
</evidence>
<dbReference type="GO" id="GO:0045022">
    <property type="term" value="P:early endosome to late endosome transport"/>
    <property type="evidence" value="ECO:0007669"/>
    <property type="project" value="TreeGrafter"/>
</dbReference>
<dbReference type="SMART" id="SM00194">
    <property type="entry name" value="PTPc"/>
    <property type="match status" value="1"/>
</dbReference>
<evidence type="ECO:0000256" key="1">
    <source>
        <dbReference type="ARBA" id="ARBA00004177"/>
    </source>
</evidence>
<evidence type="ECO:0000259" key="7">
    <source>
        <dbReference type="PROSITE" id="PS50055"/>
    </source>
</evidence>
<dbReference type="Pfam" id="PF13949">
    <property type="entry name" value="ALIX_LYPXL_bnd"/>
    <property type="match status" value="1"/>
</dbReference>
<dbReference type="InterPro" id="IPR000242">
    <property type="entry name" value="PTP_cat"/>
</dbReference>
<dbReference type="OrthoDB" id="10266451at2759"/>
<dbReference type="Gene3D" id="1.20.140.50">
    <property type="entry name" value="alix/aip1 like domains"/>
    <property type="match status" value="1"/>
</dbReference>
<dbReference type="Pfam" id="PF00102">
    <property type="entry name" value="Y_phosphatase"/>
    <property type="match status" value="1"/>
</dbReference>
<keyword evidence="4" id="KW-0967">Endosome</keyword>
<evidence type="ECO:0008006" key="11">
    <source>
        <dbReference type="Google" id="ProtNLM"/>
    </source>
</evidence>
<feature type="domain" description="Tyrosine-protein phosphatase" evidence="7">
    <location>
        <begin position="1511"/>
        <end position="1768"/>
    </location>
</feature>
<feature type="compositionally biased region" description="Basic and acidic residues" evidence="6">
    <location>
        <begin position="1844"/>
        <end position="1855"/>
    </location>
</feature>
<keyword evidence="5" id="KW-0175">Coiled coil</keyword>
<dbReference type="PRINTS" id="PR00700">
    <property type="entry name" value="PRTYPHPHTASE"/>
</dbReference>
<evidence type="ECO:0000256" key="6">
    <source>
        <dbReference type="SAM" id="MobiDB-lite"/>
    </source>
</evidence>
<dbReference type="PANTHER" id="PTHR23030">
    <property type="entry name" value="PCD6 INTERACTING PROTEIN-RELATED"/>
    <property type="match status" value="1"/>
</dbReference>
<sequence length="1870" mass="212510">MEAVPRLPMLSFELKISPEPTSFGSKLKQYIRDFYNEDPESYTNEIYQLENLRAMAVRPPIAVIGCSLLKKYYCQLHFVQSRFPMGTDEPAAVPFSWRDSYANIVFTLSNIRFEIISILYNIGTIHTQLGAKTERTTADGMKMACSHFQCAAWAFENLQNTNPQPPGVDMTSDLMKFMNQLCLAQAQECILEKSMLDHRKPTIVAKVAKQIVDYYSLACQTLEPNKNEDNPISETVGTKIYKSWKNYVTFKRSYYMSVTYLYQGLTAEEQQKMGERVAFYKEALSSLNSARLLYTNSKTSIIINGMTSEKESIEDSLVFTNDVIEGKKKAATNENDFIYHEEVPDKDVLPTINGASLVKGISFSVNDAEISGPDIFARLVPMKVHEASSLYSEEKAKILRSIGSKIDENNQLLETYLSSLKLQHLQLWDPDNPLNNDEYFSLPEELVERCAVLNAKPTAIHDLEELMEKLSSTYGDVETMLNDINKLLTIEDKKEKEYQDLVGKRPPTIVATDLTREAKKYEEAHAKASESNKALHRAMNLHLNNLHILEQPLSVLISNVPSIESIDKMNENDKKNVRELKRMLVKVDQMQIQRADLHAKLRESIEQDNITRLLVTATAESSPLDVIFSEQLKKHEKIVNLIEQNLIAQDNILTALTDAYAKTAETRKSVENILKQREIMITSLISSYDAYEDLLIKSSKGLEFYRKLEVNVTKLLQRVKSTCRVQDEEREQILSRNDKQQPDIYSTKGVSIVSVVPTSDNNNINNNNNSDKKIGSGMKLKDHLANRLKINTDKSNITSITHIQPSIDSSHDFNNIEDIYNPGNNPLHSIDQQHMYQQYQAYYSSKTNPYSAGQSSYNETILPTNYIDVNQSLPRSSTTNTNTMYQQAGRVSSTDVSTDSSVYANYSNGNQQQQQQQGGGSHYPISGYDNASQYHNQLYQVPQVSMSSQISQNNYQLPIQNHHHQIPPTLQNYQSNNQSATMNNQKSIIISGHEDLNSQEIIPQTSYYQQYNNATDDNATNNYSTITTTTPPINQVTYSIPQDNKNVNYVNQNTQEIPVNTFIKNTNFVQPDNNQGTNYLQQHYYNNITNYPHNISQSAYVVPSQQQTYVDPSQSQQQQTYVDPNQSQQQQTYVDPNQSQQQQQAYVDPNQSSIAPLNNYVIPDSQNYNTNNYVQNHLSLSNESRNYTKEPDIIQSHAKTMNNIQIPYTTSSQYSIQSHNNNAYSNYTQGYNLSQDQQLQQINNPSSYQGHPGYVYDSTSGGYQYSSGYQNSQLPQEQISINQQTIGQIPSVIDNSHYTNANNTPLTSVTISSSYSLDNKYQPELNDNNNYYTTPYGLQQTYNQLSTITTNNQTNINYANTYIQSSDNKTTTTNSISSSSIDKPQSNLDLLAGLDITINHAPLLPEINSTIKDKNDDKIDDSVNNNIIAINNNINNNKDDDDKDVKLSTNCINEKLENLQIVWDTWYNDVQPKQDPLGDPIILQKFITDIEKYEKFVESLTVKTLNGSTNLDIKWKEIRDFEEREFIKQTNNAAKLNTDKNRTNDLIPYDSTRVKLTTNEKSDYINASYIKNLTQWTPSFIVTQSPMSQTFESFWTMIFEQQCEVIASLSNESSEQDNIYWPTNIDVPMIIGNFTLILKNLTKHTTYIQSIINIIDNKKIIEKTVVHMQFISWPINGLPSSPGAILSFATDIMSEQALRHCPNPIVVHCKIGGSLSSLFLLATATICHVRAGHGIVDVPLIFSTFVKYRKCLIDKDYLLFGYRMVLYYAQDTLMKRGILSSTKTTFDAVFNGAEGIKGKQVKKNQFCHPSDDFLHNLNVGIAGISTSQNNRKKILPESPTKTNFDSENKTDRVKPVDPLSQLDPLWTIRK</sequence>
<evidence type="ECO:0000256" key="5">
    <source>
        <dbReference type="SAM" id="Coils"/>
    </source>
</evidence>
<dbReference type="Gene3D" id="1.25.40.280">
    <property type="entry name" value="alix/aip1 like domains"/>
    <property type="match status" value="1"/>
</dbReference>
<gene>
    <name evidence="9" type="ORF">HCN44_000579</name>
</gene>
<keyword evidence="3" id="KW-0963">Cytoplasm</keyword>
<keyword evidence="10" id="KW-1185">Reference proteome</keyword>
<reference evidence="9 10" key="1">
    <citation type="submission" date="2020-08" db="EMBL/GenBank/DDBJ databases">
        <title>Aphidius gifuensis genome sequencing and assembly.</title>
        <authorList>
            <person name="Du Z."/>
        </authorList>
    </citation>
    <scope>NUCLEOTIDE SEQUENCE [LARGE SCALE GENOMIC DNA]</scope>
    <source>
        <strain evidence="9">YNYX2018</strain>
        <tissue evidence="9">Adults</tissue>
    </source>
</reference>
<dbReference type="SUPFAM" id="SSF52799">
    <property type="entry name" value="(Phosphotyrosine protein) phosphatases II"/>
    <property type="match status" value="1"/>
</dbReference>
<comment type="subcellular location">
    <subcellularLocation>
        <location evidence="2">Cytoplasm</location>
    </subcellularLocation>
    <subcellularLocation>
        <location evidence="1">Endosome</location>
    </subcellularLocation>
</comment>
<feature type="region of interest" description="Disordered" evidence="6">
    <location>
        <begin position="910"/>
        <end position="929"/>
    </location>
</feature>
<dbReference type="InterPro" id="IPR003595">
    <property type="entry name" value="Tyr_Pase_cat"/>
</dbReference>
<feature type="region of interest" description="Disordered" evidence="6">
    <location>
        <begin position="1111"/>
        <end position="1142"/>
    </location>
</feature>
<dbReference type="InterPro" id="IPR004328">
    <property type="entry name" value="BRO1_dom"/>
</dbReference>
<feature type="domain" description="BRO1" evidence="8">
    <location>
        <begin position="8"/>
        <end position="413"/>
    </location>
</feature>
<dbReference type="Pfam" id="PF03097">
    <property type="entry name" value="BRO1"/>
    <property type="match status" value="1"/>
</dbReference>
<dbReference type="PANTHER" id="PTHR23030:SF30">
    <property type="entry name" value="TYROSINE-PROTEIN PHOSPHATASE NON-RECEPTOR TYPE 23"/>
    <property type="match status" value="1"/>
</dbReference>
<dbReference type="GO" id="GO:0032456">
    <property type="term" value="P:endocytic recycling"/>
    <property type="evidence" value="ECO:0007669"/>
    <property type="project" value="TreeGrafter"/>
</dbReference>
<dbReference type="CDD" id="cd09234">
    <property type="entry name" value="V_HD-PTP_like"/>
    <property type="match status" value="1"/>
</dbReference>
<organism evidence="9 10">
    <name type="scientific">Aphidius gifuensis</name>
    <name type="common">Parasitoid wasp</name>
    <dbReference type="NCBI Taxonomy" id="684658"/>
    <lineage>
        <taxon>Eukaryota</taxon>
        <taxon>Metazoa</taxon>
        <taxon>Ecdysozoa</taxon>
        <taxon>Arthropoda</taxon>
        <taxon>Hexapoda</taxon>
        <taxon>Insecta</taxon>
        <taxon>Pterygota</taxon>
        <taxon>Neoptera</taxon>
        <taxon>Endopterygota</taxon>
        <taxon>Hymenoptera</taxon>
        <taxon>Apocrita</taxon>
        <taxon>Ichneumonoidea</taxon>
        <taxon>Braconidae</taxon>
        <taxon>Aphidiinae</taxon>
        <taxon>Aphidius</taxon>
    </lineage>
</organism>
<dbReference type="EMBL" id="JACMRX010000004">
    <property type="protein sequence ID" value="KAF7990774.1"/>
    <property type="molecule type" value="Genomic_DNA"/>
</dbReference>
<feature type="coiled-coil region" evidence="5">
    <location>
        <begin position="563"/>
        <end position="607"/>
    </location>
</feature>
<dbReference type="InterPro" id="IPR038499">
    <property type="entry name" value="BRO1_sf"/>
</dbReference>
<dbReference type="GO" id="GO:0043328">
    <property type="term" value="P:protein transport to vacuole involved in ubiquitin-dependent protein catabolic process via the multivesicular body sorting pathway"/>
    <property type="evidence" value="ECO:0007669"/>
    <property type="project" value="TreeGrafter"/>
</dbReference>
<accession>A0A834XT43</accession>
<evidence type="ECO:0000259" key="8">
    <source>
        <dbReference type="PROSITE" id="PS51180"/>
    </source>
</evidence>
<dbReference type="GO" id="GO:0005768">
    <property type="term" value="C:endosome"/>
    <property type="evidence" value="ECO:0007669"/>
    <property type="project" value="UniProtKB-SubCell"/>
</dbReference>
<evidence type="ECO:0000256" key="2">
    <source>
        <dbReference type="ARBA" id="ARBA00004496"/>
    </source>
</evidence>
<name>A0A834XT43_APHGI</name>
<dbReference type="SMART" id="SM00404">
    <property type="entry name" value="PTPc_motif"/>
    <property type="match status" value="1"/>
</dbReference>
<dbReference type="GO" id="GO:0004725">
    <property type="term" value="F:protein tyrosine phosphatase activity"/>
    <property type="evidence" value="ECO:0007669"/>
    <property type="project" value="InterPro"/>
</dbReference>
<dbReference type="PROSITE" id="PS51180">
    <property type="entry name" value="BRO1"/>
    <property type="match status" value="1"/>
</dbReference>
<comment type="caution">
    <text evidence="9">The sequence shown here is derived from an EMBL/GenBank/DDBJ whole genome shotgun (WGS) entry which is preliminary data.</text>
</comment>
<dbReference type="Gene3D" id="1.20.120.560">
    <property type="entry name" value="alix/aip1 in complex with the ypdl late domain"/>
    <property type="match status" value="1"/>
</dbReference>
<dbReference type="InterPro" id="IPR029021">
    <property type="entry name" value="Prot-tyrosine_phosphatase-like"/>
</dbReference>
<proteinExistence type="predicted"/>